<keyword evidence="3" id="KW-1185">Reference proteome</keyword>
<dbReference type="PROSITE" id="PS51819">
    <property type="entry name" value="VOC"/>
    <property type="match status" value="1"/>
</dbReference>
<proteinExistence type="predicted"/>
<dbReference type="SUPFAM" id="SSF54593">
    <property type="entry name" value="Glyoxalase/Bleomycin resistance protein/Dihydroxybiphenyl dioxygenase"/>
    <property type="match status" value="1"/>
</dbReference>
<reference evidence="2 3" key="1">
    <citation type="journal article" date="2013" name="BMC Genomics">
        <title>ContigScape: a Cytoscape plugin facilitating microbial genome gap closing.</title>
        <authorList>
            <person name="Tang B."/>
            <person name="Wang Q."/>
            <person name="Yang M."/>
            <person name="Xie F."/>
            <person name="Zhu Y."/>
            <person name="Zhuo Y."/>
            <person name="Wang S."/>
            <person name="Gao H."/>
            <person name="Ding X."/>
            <person name="Zhang L."/>
            <person name="Zhao G."/>
            <person name="Zheng H."/>
        </authorList>
    </citation>
    <scope>NUCLEOTIDE SEQUENCE [LARGE SCALE GENOMIC DNA]</scope>
    <source>
        <strain evidence="2 3">HCCB10007</strain>
    </source>
</reference>
<dbReference type="CDD" id="cd06587">
    <property type="entry name" value="VOC"/>
    <property type="match status" value="1"/>
</dbReference>
<organism evidence="2 3">
    <name type="scientific">Amycolatopsis keratiniphila</name>
    <dbReference type="NCBI Taxonomy" id="129921"/>
    <lineage>
        <taxon>Bacteria</taxon>
        <taxon>Bacillati</taxon>
        <taxon>Actinomycetota</taxon>
        <taxon>Actinomycetes</taxon>
        <taxon>Pseudonocardiales</taxon>
        <taxon>Pseudonocardiaceae</taxon>
        <taxon>Amycolatopsis</taxon>
        <taxon>Amycolatopsis japonica group</taxon>
    </lineage>
</organism>
<sequence length="178" mass="19507">MLLEFAEEPLHLTVVLHDQVHDIARHGRLLGSGINSTTPDTRCARIQPGYPRFMACRITELILDCADPVRMAAFWCEVLGYVEIGKDGEDIEIGPPGVGFGGPQPTLILSRSDDPKPGKLPLHIDVNPTDRDQDAELERLLAAGARPADVGQTGEESWHVLADPEGNVFCLLRKRVDP</sequence>
<dbReference type="PANTHER" id="PTHR35908:SF1">
    <property type="entry name" value="CONSERVED PROTEIN"/>
    <property type="match status" value="1"/>
</dbReference>
<dbReference type="Gene3D" id="3.10.180.10">
    <property type="entry name" value="2,3-Dihydroxybiphenyl 1,2-Dioxygenase, domain 1"/>
    <property type="match status" value="1"/>
</dbReference>
<evidence type="ECO:0000313" key="2">
    <source>
        <dbReference type="EMBL" id="AGM08772.1"/>
    </source>
</evidence>
<dbReference type="HOGENOM" id="CLU_108054_0_0_11"/>
<gene>
    <name evidence="2" type="ORF">AORI_6189</name>
</gene>
<dbReference type="PANTHER" id="PTHR35908">
    <property type="entry name" value="HYPOTHETICAL FUSION PROTEIN"/>
    <property type="match status" value="1"/>
</dbReference>
<dbReference type="InterPro" id="IPR037523">
    <property type="entry name" value="VOC_core"/>
</dbReference>
<dbReference type="InterPro" id="IPR029068">
    <property type="entry name" value="Glyas_Bleomycin-R_OHBP_Dase"/>
</dbReference>
<dbReference type="Proteomes" id="UP000013968">
    <property type="component" value="Chromosome"/>
</dbReference>
<dbReference type="Pfam" id="PF18029">
    <property type="entry name" value="Glyoxalase_6"/>
    <property type="match status" value="1"/>
</dbReference>
<feature type="domain" description="VOC" evidence="1">
    <location>
        <begin position="57"/>
        <end position="174"/>
    </location>
</feature>
<dbReference type="EMBL" id="CP003410">
    <property type="protein sequence ID" value="AGM08772.1"/>
    <property type="molecule type" value="Genomic_DNA"/>
</dbReference>
<protein>
    <recommendedName>
        <fullName evidence="1">VOC domain-containing protein</fullName>
    </recommendedName>
</protein>
<dbReference type="KEGG" id="aoi:AORI_6189"/>
<evidence type="ECO:0000313" key="3">
    <source>
        <dbReference type="Proteomes" id="UP000013968"/>
    </source>
</evidence>
<dbReference type="AlphaFoldDB" id="R4TDB0"/>
<accession>R4TDB0</accession>
<dbReference type="InterPro" id="IPR041581">
    <property type="entry name" value="Glyoxalase_6"/>
</dbReference>
<name>R4TDB0_9PSEU</name>
<evidence type="ECO:0000259" key="1">
    <source>
        <dbReference type="PROSITE" id="PS51819"/>
    </source>
</evidence>